<dbReference type="EMBL" id="BGZK01001258">
    <property type="protein sequence ID" value="GBP75694.1"/>
    <property type="molecule type" value="Genomic_DNA"/>
</dbReference>
<evidence type="ECO:0000256" key="1">
    <source>
        <dbReference type="SAM" id="MobiDB-lite"/>
    </source>
</evidence>
<name>A0A4C1YL36_EUMVA</name>
<evidence type="ECO:0000313" key="3">
    <source>
        <dbReference type="Proteomes" id="UP000299102"/>
    </source>
</evidence>
<evidence type="ECO:0000313" key="2">
    <source>
        <dbReference type="EMBL" id="GBP75694.1"/>
    </source>
</evidence>
<comment type="caution">
    <text evidence="2">The sequence shown here is derived from an EMBL/GenBank/DDBJ whole genome shotgun (WGS) entry which is preliminary data.</text>
</comment>
<dbReference type="AlphaFoldDB" id="A0A4C1YL36"/>
<organism evidence="2 3">
    <name type="scientific">Eumeta variegata</name>
    <name type="common">Bagworm moth</name>
    <name type="synonym">Eumeta japonica</name>
    <dbReference type="NCBI Taxonomy" id="151549"/>
    <lineage>
        <taxon>Eukaryota</taxon>
        <taxon>Metazoa</taxon>
        <taxon>Ecdysozoa</taxon>
        <taxon>Arthropoda</taxon>
        <taxon>Hexapoda</taxon>
        <taxon>Insecta</taxon>
        <taxon>Pterygota</taxon>
        <taxon>Neoptera</taxon>
        <taxon>Endopterygota</taxon>
        <taxon>Lepidoptera</taxon>
        <taxon>Glossata</taxon>
        <taxon>Ditrysia</taxon>
        <taxon>Tineoidea</taxon>
        <taxon>Psychidae</taxon>
        <taxon>Oiketicinae</taxon>
        <taxon>Eumeta</taxon>
    </lineage>
</organism>
<feature type="compositionally biased region" description="Polar residues" evidence="1">
    <location>
        <begin position="83"/>
        <end position="109"/>
    </location>
</feature>
<dbReference type="Proteomes" id="UP000299102">
    <property type="component" value="Unassembled WGS sequence"/>
</dbReference>
<sequence>MIVAALQELIFHHPDGTLDNDSPTNETRLINGDDGAFSHISPSNPLHRPTYPGFDNGGAHRGEKEEKSALPTPALSRAICRSIDSSNHSGRSGTSNGIASAATRKTTYSRAATRDDAAADGTAEGSHNTGYHRRFYRLR</sequence>
<reference evidence="2 3" key="1">
    <citation type="journal article" date="2019" name="Commun. Biol.">
        <title>The bagworm genome reveals a unique fibroin gene that provides high tensile strength.</title>
        <authorList>
            <person name="Kono N."/>
            <person name="Nakamura H."/>
            <person name="Ohtoshi R."/>
            <person name="Tomita M."/>
            <person name="Numata K."/>
            <person name="Arakawa K."/>
        </authorList>
    </citation>
    <scope>NUCLEOTIDE SEQUENCE [LARGE SCALE GENOMIC DNA]</scope>
</reference>
<feature type="compositionally biased region" description="Basic and acidic residues" evidence="1">
    <location>
        <begin position="58"/>
        <end position="68"/>
    </location>
</feature>
<gene>
    <name evidence="2" type="ORF">EVAR_98544_1</name>
</gene>
<accession>A0A4C1YL36</accession>
<proteinExistence type="predicted"/>
<protein>
    <submittedName>
        <fullName evidence="2">Uncharacterized protein</fullName>
    </submittedName>
</protein>
<feature type="region of interest" description="Disordered" evidence="1">
    <location>
        <begin position="33"/>
        <end position="139"/>
    </location>
</feature>
<feature type="compositionally biased region" description="Basic residues" evidence="1">
    <location>
        <begin position="130"/>
        <end position="139"/>
    </location>
</feature>
<keyword evidence="3" id="KW-1185">Reference proteome</keyword>